<sequence length="59" mass="6542">MGRTGLCCEAFVQAGVKRVVIGIRDPYSKVDGKGIEYLQKHGVKIMAGLYTKEIQEDLK</sequence>
<dbReference type="Proteomes" id="UP000251213">
    <property type="component" value="Unassembled WGS sequence"/>
</dbReference>
<evidence type="ECO:0000313" key="1">
    <source>
        <dbReference type="EMBL" id="RAL25969.1"/>
    </source>
</evidence>
<proteinExistence type="predicted"/>
<dbReference type="OrthoDB" id="9800865at2"/>
<dbReference type="SUPFAM" id="SSF53927">
    <property type="entry name" value="Cytidine deaminase-like"/>
    <property type="match status" value="1"/>
</dbReference>
<evidence type="ECO:0000313" key="2">
    <source>
        <dbReference type="Proteomes" id="UP000251213"/>
    </source>
</evidence>
<accession>A0A364K6N2</accession>
<gene>
    <name evidence="1" type="ORF">DL897_07845</name>
</gene>
<keyword evidence="2" id="KW-1185">Reference proteome</keyword>
<dbReference type="AlphaFoldDB" id="A0A364K6N2"/>
<dbReference type="Gene3D" id="3.40.140.10">
    <property type="entry name" value="Cytidine Deaminase, domain 2"/>
    <property type="match status" value="1"/>
</dbReference>
<organism evidence="1 2">
    <name type="scientific">Thermoflavimicrobium daqui</name>
    <dbReference type="NCBI Taxonomy" id="2137476"/>
    <lineage>
        <taxon>Bacteria</taxon>
        <taxon>Bacillati</taxon>
        <taxon>Bacillota</taxon>
        <taxon>Bacilli</taxon>
        <taxon>Bacillales</taxon>
        <taxon>Thermoactinomycetaceae</taxon>
        <taxon>Thermoflavimicrobium</taxon>
    </lineage>
</organism>
<dbReference type="EMBL" id="QJKK01000003">
    <property type="protein sequence ID" value="RAL25969.1"/>
    <property type="molecule type" value="Genomic_DNA"/>
</dbReference>
<reference evidence="1 2" key="2">
    <citation type="submission" date="2018-06" db="EMBL/GenBank/DDBJ databases">
        <authorList>
            <person name="Zhirakovskaya E."/>
        </authorList>
    </citation>
    <scope>NUCLEOTIDE SEQUENCE [LARGE SCALE GENOMIC DNA]</scope>
    <source>
        <strain evidence="1 2">FBKL4.011</strain>
    </source>
</reference>
<dbReference type="InterPro" id="IPR016193">
    <property type="entry name" value="Cytidine_deaminase-like"/>
</dbReference>
<dbReference type="GO" id="GO:0003824">
    <property type="term" value="F:catalytic activity"/>
    <property type="evidence" value="ECO:0007669"/>
    <property type="project" value="InterPro"/>
</dbReference>
<comment type="caution">
    <text evidence="1">The sequence shown here is derived from an EMBL/GenBank/DDBJ whole genome shotgun (WGS) entry which is preliminary data.</text>
</comment>
<reference evidence="1 2" key="1">
    <citation type="submission" date="2018-06" db="EMBL/GenBank/DDBJ databases">
        <title>Thermoflavimicrobium daqus sp. nov., a thermophilic microbe isolated from Moutai-flavour Daqu.</title>
        <authorList>
            <person name="Wang X."/>
            <person name="Zhou H."/>
        </authorList>
    </citation>
    <scope>NUCLEOTIDE SEQUENCE [LARGE SCALE GENOMIC DNA]</scope>
    <source>
        <strain evidence="1 2">FBKL4.011</strain>
    </source>
</reference>
<name>A0A364K6N2_9BACL</name>
<protein>
    <submittedName>
        <fullName evidence="1">Uncharacterized protein</fullName>
    </submittedName>
</protein>